<evidence type="ECO:0000313" key="2">
    <source>
        <dbReference type="EMBL" id="CAF9909934.1"/>
    </source>
</evidence>
<evidence type="ECO:0000313" key="3">
    <source>
        <dbReference type="Proteomes" id="UP000664169"/>
    </source>
</evidence>
<sequence>MASPISPGDVLEIAKGVYKLYKRFKDAPKEMNQLREQLQAVTTILRQSDNAIMQLDFLKTPDGKDLLKLLYSRLRKLKKILRQIRNVGKQWQRAQENWLWRPPFVLYTMRAIPGLQADLDRELNVVKSIKTEAFQIGVPAALKQLQAMMNVQKQKQKSQNQDEFTATEQKRRKACSALQQTADTQSAASTAEQKKQILTALGQSGLGEEEAQKLLDLYIQEKDVAAKNGIAPGKGIKPPQRAKSFPIANNKPKVQVIVPKNPAKPEDKAKKANSTAGSVKTGTNSYNTKKEPKDDKKKPEKAKPKPKIITIKNNNTDDKPNPPPKKPGKDNSKPKVVLIKNKDSDSGKTSRKDSIGKGFGNPKATDKGKQKDQENRVAQALALVKVADTGKRIDKPKTEKKTKDKQIVGTNEQSEKQANEKKAGKKAVEDAKEQKPKKQPGKKQQPQGMEKKTASPANEIGTENK</sequence>
<dbReference type="EMBL" id="CAJPDQ010000005">
    <property type="protein sequence ID" value="CAF9909934.1"/>
    <property type="molecule type" value="Genomic_DNA"/>
</dbReference>
<feature type="region of interest" description="Disordered" evidence="1">
    <location>
        <begin position="229"/>
        <end position="465"/>
    </location>
</feature>
<proteinExistence type="predicted"/>
<dbReference type="Proteomes" id="UP000664169">
    <property type="component" value="Unassembled WGS sequence"/>
</dbReference>
<feature type="compositionally biased region" description="Basic and acidic residues" evidence="1">
    <location>
        <begin position="364"/>
        <end position="375"/>
    </location>
</feature>
<organism evidence="2 3">
    <name type="scientific">Gomphillus americanus</name>
    <dbReference type="NCBI Taxonomy" id="1940652"/>
    <lineage>
        <taxon>Eukaryota</taxon>
        <taxon>Fungi</taxon>
        <taxon>Dikarya</taxon>
        <taxon>Ascomycota</taxon>
        <taxon>Pezizomycotina</taxon>
        <taxon>Lecanoromycetes</taxon>
        <taxon>OSLEUM clade</taxon>
        <taxon>Ostropomycetidae</taxon>
        <taxon>Ostropales</taxon>
        <taxon>Graphidaceae</taxon>
        <taxon>Gomphilloideae</taxon>
        <taxon>Gomphillus</taxon>
    </lineage>
</organism>
<reference evidence="2" key="1">
    <citation type="submission" date="2021-03" db="EMBL/GenBank/DDBJ databases">
        <authorList>
            <person name="Tagirdzhanova G."/>
        </authorList>
    </citation>
    <scope>NUCLEOTIDE SEQUENCE</scope>
</reference>
<evidence type="ECO:0000256" key="1">
    <source>
        <dbReference type="SAM" id="MobiDB-lite"/>
    </source>
</evidence>
<name>A0A8H3ENV2_9LECA</name>
<comment type="caution">
    <text evidence="2">The sequence shown here is derived from an EMBL/GenBank/DDBJ whole genome shotgun (WGS) entry which is preliminary data.</text>
</comment>
<feature type="compositionally biased region" description="Polar residues" evidence="1">
    <location>
        <begin position="272"/>
        <end position="286"/>
    </location>
</feature>
<feature type="compositionally biased region" description="Basic and acidic residues" evidence="1">
    <location>
        <begin position="340"/>
        <end position="355"/>
    </location>
</feature>
<keyword evidence="3" id="KW-1185">Reference proteome</keyword>
<feature type="compositionally biased region" description="Basic and acidic residues" evidence="1">
    <location>
        <begin position="388"/>
        <end position="406"/>
    </location>
</feature>
<feature type="compositionally biased region" description="Basic and acidic residues" evidence="1">
    <location>
        <begin position="413"/>
        <end position="436"/>
    </location>
</feature>
<accession>A0A8H3ENV2</accession>
<gene>
    <name evidence="2" type="ORF">GOMPHAMPRED_006906</name>
</gene>
<dbReference type="AlphaFoldDB" id="A0A8H3ENV2"/>
<feature type="compositionally biased region" description="Basic and acidic residues" evidence="1">
    <location>
        <begin position="288"/>
        <end position="303"/>
    </location>
</feature>
<protein>
    <submittedName>
        <fullName evidence="2">Uncharacterized protein</fullName>
    </submittedName>
</protein>